<organism evidence="9 10">
    <name type="scientific">Coregonus suidteri</name>
    <dbReference type="NCBI Taxonomy" id="861788"/>
    <lineage>
        <taxon>Eukaryota</taxon>
        <taxon>Metazoa</taxon>
        <taxon>Chordata</taxon>
        <taxon>Craniata</taxon>
        <taxon>Vertebrata</taxon>
        <taxon>Euteleostomi</taxon>
        <taxon>Actinopterygii</taxon>
        <taxon>Neopterygii</taxon>
        <taxon>Teleostei</taxon>
        <taxon>Protacanthopterygii</taxon>
        <taxon>Salmoniformes</taxon>
        <taxon>Salmonidae</taxon>
        <taxon>Coregoninae</taxon>
        <taxon>Coregonus</taxon>
    </lineage>
</organism>
<dbReference type="EMBL" id="JAGTTL010000006">
    <property type="protein sequence ID" value="KAK6321684.1"/>
    <property type="molecule type" value="Genomic_DNA"/>
</dbReference>
<dbReference type="PANTHER" id="PTHR46078">
    <property type="entry name" value="FORKHEAD BOX PROTEIN J2 FAMILY MEMBER"/>
    <property type="match status" value="1"/>
</dbReference>
<evidence type="ECO:0000313" key="9">
    <source>
        <dbReference type="EMBL" id="KAK6321684.1"/>
    </source>
</evidence>
<evidence type="ECO:0000256" key="6">
    <source>
        <dbReference type="PROSITE-ProRule" id="PRU00089"/>
    </source>
</evidence>
<sequence>MTSELESSLTSMDWLPQLTMRAAIQKADAQGGHGGQGMGKKSAMLDPNTTLDQEEVQQHKDGKPPYSYASLITFAINSSPKKKMTLSEIYQWICDNFPYYREAGSGWKNSIRHNLSLNKCFLKVPRSKDDPGKGSYWAIDTNPKEDALPTRPKKRPRSGERASTPYSLESESLGMDCMISGSASPTLAINTVTNKVALYNPDQDGSDSPRSSLNNSLSDQSLASVNLNSVHSYTPVTNHPEPVSQSMSLQQPLQQPPQPQYSMPERDKQLLFSDFEDLSASFRSLYKSVFEQSFSQQGLMGMPTESSQQTHTACSYQHSPSGTISTQNSLTNNHSSSGGQVPLSHPPQLPGHGSPHTQHLSQHGQHAQHTQHQHPHSQHGQHPSHAQHPQQHTPHPSQHAQQHGQHPSQQQHQSLAHQPHPAQQQMACNTGVCPLTGTPIWTH</sequence>
<name>A0AAN8M454_9TELE</name>
<dbReference type="Gene3D" id="1.10.10.10">
    <property type="entry name" value="Winged helix-like DNA-binding domain superfamily/Winged helix DNA-binding domain"/>
    <property type="match status" value="1"/>
</dbReference>
<feature type="region of interest" description="Disordered" evidence="7">
    <location>
        <begin position="128"/>
        <end position="167"/>
    </location>
</feature>
<dbReference type="InterPro" id="IPR045912">
    <property type="entry name" value="FOXJ2/3-like"/>
</dbReference>
<feature type="DNA-binding region" description="Fork-head" evidence="6">
    <location>
        <begin position="63"/>
        <end position="158"/>
    </location>
</feature>
<evidence type="ECO:0000313" key="10">
    <source>
        <dbReference type="Proteomes" id="UP001356427"/>
    </source>
</evidence>
<dbReference type="GO" id="GO:0000981">
    <property type="term" value="F:DNA-binding transcription factor activity, RNA polymerase II-specific"/>
    <property type="evidence" value="ECO:0007669"/>
    <property type="project" value="TreeGrafter"/>
</dbReference>
<dbReference type="FunFam" id="1.10.10.10:FF:000088">
    <property type="entry name" value="Forkhead box protein J3"/>
    <property type="match status" value="1"/>
</dbReference>
<keyword evidence="3 6" id="KW-0238">DNA-binding</keyword>
<evidence type="ECO:0000256" key="4">
    <source>
        <dbReference type="ARBA" id="ARBA00023163"/>
    </source>
</evidence>
<keyword evidence="2" id="KW-0805">Transcription regulation</keyword>
<dbReference type="InterPro" id="IPR018122">
    <property type="entry name" value="TF_fork_head_CS_1"/>
</dbReference>
<feature type="region of interest" description="Disordered" evidence="7">
    <location>
        <begin position="232"/>
        <end position="263"/>
    </location>
</feature>
<dbReference type="AlphaFoldDB" id="A0AAN8M454"/>
<comment type="caution">
    <text evidence="9">The sequence shown here is derived from an EMBL/GenBank/DDBJ whole genome shotgun (WGS) entry which is preliminary data.</text>
</comment>
<evidence type="ECO:0000256" key="3">
    <source>
        <dbReference type="ARBA" id="ARBA00023125"/>
    </source>
</evidence>
<feature type="compositionally biased region" description="Low complexity" evidence="7">
    <location>
        <begin position="380"/>
        <end position="423"/>
    </location>
</feature>
<dbReference type="InterPro" id="IPR030456">
    <property type="entry name" value="TF_fork_head_CS_2"/>
</dbReference>
<feature type="region of interest" description="Disordered" evidence="7">
    <location>
        <begin position="26"/>
        <end position="45"/>
    </location>
</feature>
<dbReference type="GO" id="GO:0000978">
    <property type="term" value="F:RNA polymerase II cis-regulatory region sequence-specific DNA binding"/>
    <property type="evidence" value="ECO:0007669"/>
    <property type="project" value="TreeGrafter"/>
</dbReference>
<dbReference type="InterPro" id="IPR036388">
    <property type="entry name" value="WH-like_DNA-bd_sf"/>
</dbReference>
<proteinExistence type="predicted"/>
<dbReference type="SUPFAM" id="SSF46785">
    <property type="entry name" value="Winged helix' DNA-binding domain"/>
    <property type="match status" value="1"/>
</dbReference>
<evidence type="ECO:0000256" key="2">
    <source>
        <dbReference type="ARBA" id="ARBA00023015"/>
    </source>
</evidence>
<evidence type="ECO:0000256" key="7">
    <source>
        <dbReference type="SAM" id="MobiDB-lite"/>
    </source>
</evidence>
<reference evidence="9 10" key="1">
    <citation type="submission" date="2021-04" db="EMBL/GenBank/DDBJ databases">
        <authorList>
            <person name="De Guttry C."/>
            <person name="Zahm M."/>
            <person name="Klopp C."/>
            <person name="Cabau C."/>
            <person name="Louis A."/>
            <person name="Berthelot C."/>
            <person name="Parey E."/>
            <person name="Roest Crollius H."/>
            <person name="Montfort J."/>
            <person name="Robinson-Rechavi M."/>
            <person name="Bucao C."/>
            <person name="Bouchez O."/>
            <person name="Gislard M."/>
            <person name="Lluch J."/>
            <person name="Milhes M."/>
            <person name="Lampietro C."/>
            <person name="Lopez Roques C."/>
            <person name="Donnadieu C."/>
            <person name="Braasch I."/>
            <person name="Desvignes T."/>
            <person name="Postlethwait J."/>
            <person name="Bobe J."/>
            <person name="Wedekind C."/>
            <person name="Guiguen Y."/>
        </authorList>
    </citation>
    <scope>NUCLEOTIDE SEQUENCE [LARGE SCALE GENOMIC DNA]</scope>
    <source>
        <strain evidence="9">Cs_M1</strain>
        <tissue evidence="9">Blood</tissue>
    </source>
</reference>
<gene>
    <name evidence="9" type="ORF">J4Q44_G00086600</name>
</gene>
<dbReference type="PROSITE" id="PS00657">
    <property type="entry name" value="FORK_HEAD_1"/>
    <property type="match status" value="1"/>
</dbReference>
<keyword evidence="4" id="KW-0804">Transcription</keyword>
<accession>A0AAN8M454</accession>
<evidence type="ECO:0000256" key="1">
    <source>
        <dbReference type="ARBA" id="ARBA00004123"/>
    </source>
</evidence>
<dbReference type="PRINTS" id="PR00053">
    <property type="entry name" value="FORKHEAD"/>
</dbReference>
<protein>
    <recommendedName>
        <fullName evidence="8">Fork-head domain-containing protein</fullName>
    </recommendedName>
</protein>
<feature type="compositionally biased region" description="Low complexity" evidence="7">
    <location>
        <begin position="244"/>
        <end position="253"/>
    </location>
</feature>
<keyword evidence="10" id="KW-1185">Reference proteome</keyword>
<comment type="subcellular location">
    <subcellularLocation>
        <location evidence="1 6">Nucleus</location>
    </subcellularLocation>
</comment>
<feature type="domain" description="Fork-head" evidence="8">
    <location>
        <begin position="63"/>
        <end position="158"/>
    </location>
</feature>
<keyword evidence="5 6" id="KW-0539">Nucleus</keyword>
<dbReference type="Pfam" id="PF00250">
    <property type="entry name" value="Forkhead"/>
    <property type="match status" value="1"/>
</dbReference>
<evidence type="ECO:0000256" key="5">
    <source>
        <dbReference type="ARBA" id="ARBA00023242"/>
    </source>
</evidence>
<dbReference type="SMART" id="SM00339">
    <property type="entry name" value="FH"/>
    <property type="match status" value="1"/>
</dbReference>
<evidence type="ECO:0000259" key="8">
    <source>
        <dbReference type="PROSITE" id="PS50039"/>
    </source>
</evidence>
<dbReference type="InterPro" id="IPR036390">
    <property type="entry name" value="WH_DNA-bd_sf"/>
</dbReference>
<dbReference type="Proteomes" id="UP001356427">
    <property type="component" value="Unassembled WGS sequence"/>
</dbReference>
<dbReference type="PROSITE" id="PS00658">
    <property type="entry name" value="FORK_HEAD_2"/>
    <property type="match status" value="1"/>
</dbReference>
<feature type="compositionally biased region" description="Polar residues" evidence="7">
    <location>
        <begin position="300"/>
        <end position="339"/>
    </location>
</feature>
<dbReference type="CDD" id="cd20052">
    <property type="entry name" value="FH_FOXJ3"/>
    <property type="match status" value="1"/>
</dbReference>
<dbReference type="InterPro" id="IPR001766">
    <property type="entry name" value="Fork_head_dom"/>
</dbReference>
<dbReference type="GO" id="GO:0005634">
    <property type="term" value="C:nucleus"/>
    <property type="evidence" value="ECO:0007669"/>
    <property type="project" value="UniProtKB-SubCell"/>
</dbReference>
<feature type="region of interest" description="Disordered" evidence="7">
    <location>
        <begin position="300"/>
        <end position="423"/>
    </location>
</feature>
<dbReference type="PROSITE" id="PS50039">
    <property type="entry name" value="FORK_HEAD_3"/>
    <property type="match status" value="1"/>
</dbReference>
<dbReference type="PANTHER" id="PTHR46078:SF2">
    <property type="entry name" value="FORK-HEAD DOMAIN-CONTAINING PROTEIN"/>
    <property type="match status" value="1"/>
</dbReference>
<feature type="compositionally biased region" description="Basic residues" evidence="7">
    <location>
        <begin position="369"/>
        <end position="379"/>
    </location>
</feature>